<evidence type="ECO:0000313" key="3">
    <source>
        <dbReference type="Proteomes" id="UP000753724"/>
    </source>
</evidence>
<evidence type="ECO:0008006" key="4">
    <source>
        <dbReference type="Google" id="ProtNLM"/>
    </source>
</evidence>
<protein>
    <recommendedName>
        <fullName evidence="4">DUF2946 family protein</fullName>
    </recommendedName>
</protein>
<keyword evidence="1" id="KW-0472">Membrane</keyword>
<feature type="transmembrane region" description="Helical" evidence="1">
    <location>
        <begin position="99"/>
        <end position="121"/>
    </location>
</feature>
<dbReference type="EMBL" id="JAAAPO010000001">
    <property type="protein sequence ID" value="NBC35338.1"/>
    <property type="molecule type" value="Genomic_DNA"/>
</dbReference>
<keyword evidence="1" id="KW-0812">Transmembrane</keyword>
<name>A0ABW9X9Z5_9SPHN</name>
<keyword evidence="3" id="KW-1185">Reference proteome</keyword>
<proteinExistence type="predicted"/>
<gene>
    <name evidence="2" type="ORF">GTZ99_02065</name>
</gene>
<comment type="caution">
    <text evidence="2">The sequence shown here is derived from an EMBL/GenBank/DDBJ whole genome shotgun (WGS) entry which is preliminary data.</text>
</comment>
<keyword evidence="1" id="KW-1133">Transmembrane helix</keyword>
<evidence type="ECO:0000256" key="1">
    <source>
        <dbReference type="SAM" id="Phobius"/>
    </source>
</evidence>
<organism evidence="2 3">
    <name type="scientific">Novosphingobium ovatum</name>
    <dbReference type="NCBI Taxonomy" id="1908523"/>
    <lineage>
        <taxon>Bacteria</taxon>
        <taxon>Pseudomonadati</taxon>
        <taxon>Pseudomonadota</taxon>
        <taxon>Alphaproteobacteria</taxon>
        <taxon>Sphingomonadales</taxon>
        <taxon>Sphingomonadaceae</taxon>
        <taxon>Novosphingobium</taxon>
    </lineage>
</organism>
<accession>A0ABW9X9Z5</accession>
<dbReference type="RefSeq" id="WP_161716612.1">
    <property type="nucleotide sequence ID" value="NZ_JAAAPO010000001.1"/>
</dbReference>
<dbReference type="Proteomes" id="UP000753724">
    <property type="component" value="Unassembled WGS sequence"/>
</dbReference>
<sequence length="138" mass="14653">MKRIRAFLQRRHGLTAAVLVVSLAMKALVPGGFMLEGGQQTVTIRICSDANLPARQITLALPMRGDGPFPASHDGKGNATAPCHFGVLGQPTLDHGDPVLLAMALLLALALVFAPLLPAFVRRLFHLRPPLRGPPLAA</sequence>
<evidence type="ECO:0000313" key="2">
    <source>
        <dbReference type="EMBL" id="NBC35338.1"/>
    </source>
</evidence>
<reference evidence="3" key="1">
    <citation type="submission" date="2020-01" db="EMBL/GenBank/DDBJ databases">
        <title>Sphingomonas sp. strain CSW-10.</title>
        <authorList>
            <person name="Chen W.-M."/>
        </authorList>
    </citation>
    <scope>NUCLEOTIDE SEQUENCE [LARGE SCALE GENOMIC DNA]</scope>
    <source>
        <strain evidence="3">FSY-8</strain>
    </source>
</reference>